<keyword evidence="2" id="KW-1185">Reference proteome</keyword>
<sequence length="131" mass="14575">MRLFVLRSSPTFLQVNQVFEASIPVHLCSPGPLGTAPPAKHNLLQVMDCKGCALLCWREHRIVESPELDGVQKVESSSWPCPGHSSNLTLRIPGSIIRMFLELWQPWDWAHSLGSLGSAQHPLGEEPFPEI</sequence>
<reference evidence="1 2" key="1">
    <citation type="submission" date="2018-07" db="EMBL/GenBank/DDBJ databases">
        <title>A high quality draft genome assembly of the barn swallow (H. rustica rustica).</title>
        <authorList>
            <person name="Formenti G."/>
            <person name="Chiara M."/>
            <person name="Poveda L."/>
            <person name="Francoijs K.-J."/>
            <person name="Bonisoli-Alquati A."/>
            <person name="Canova L."/>
            <person name="Gianfranceschi L."/>
            <person name="Horner D.S."/>
            <person name="Saino N."/>
        </authorList>
    </citation>
    <scope>NUCLEOTIDE SEQUENCE [LARGE SCALE GENOMIC DNA]</scope>
    <source>
        <strain evidence="1">Chelidonia</strain>
        <tissue evidence="1">Blood</tissue>
    </source>
</reference>
<dbReference type="EMBL" id="QRBI01000123">
    <property type="protein sequence ID" value="RMC04689.1"/>
    <property type="molecule type" value="Genomic_DNA"/>
</dbReference>
<name>A0A3M0JV33_HIRRU</name>
<comment type="caution">
    <text evidence="1">The sequence shown here is derived from an EMBL/GenBank/DDBJ whole genome shotgun (WGS) entry which is preliminary data.</text>
</comment>
<organism evidence="1 2">
    <name type="scientific">Hirundo rustica rustica</name>
    <dbReference type="NCBI Taxonomy" id="333673"/>
    <lineage>
        <taxon>Eukaryota</taxon>
        <taxon>Metazoa</taxon>
        <taxon>Chordata</taxon>
        <taxon>Craniata</taxon>
        <taxon>Vertebrata</taxon>
        <taxon>Euteleostomi</taxon>
        <taxon>Archelosauria</taxon>
        <taxon>Archosauria</taxon>
        <taxon>Dinosauria</taxon>
        <taxon>Saurischia</taxon>
        <taxon>Theropoda</taxon>
        <taxon>Coelurosauria</taxon>
        <taxon>Aves</taxon>
        <taxon>Neognathae</taxon>
        <taxon>Neoaves</taxon>
        <taxon>Telluraves</taxon>
        <taxon>Australaves</taxon>
        <taxon>Passeriformes</taxon>
        <taxon>Sylvioidea</taxon>
        <taxon>Hirundinidae</taxon>
        <taxon>Hirundo</taxon>
    </lineage>
</organism>
<dbReference type="Proteomes" id="UP000269221">
    <property type="component" value="Unassembled WGS sequence"/>
</dbReference>
<dbReference type="AlphaFoldDB" id="A0A3M0JV33"/>
<proteinExistence type="predicted"/>
<evidence type="ECO:0000313" key="1">
    <source>
        <dbReference type="EMBL" id="RMC04689.1"/>
    </source>
</evidence>
<evidence type="ECO:0000313" key="2">
    <source>
        <dbReference type="Proteomes" id="UP000269221"/>
    </source>
</evidence>
<protein>
    <submittedName>
        <fullName evidence="1">Uncharacterized protein</fullName>
    </submittedName>
</protein>
<gene>
    <name evidence="1" type="ORF">DUI87_17859</name>
</gene>
<accession>A0A3M0JV33</accession>